<evidence type="ECO:0000256" key="3">
    <source>
        <dbReference type="ARBA" id="ARBA00022679"/>
    </source>
</evidence>
<keyword evidence="3" id="KW-0808">Transferase</keyword>
<evidence type="ECO:0000313" key="10">
    <source>
        <dbReference type="Proteomes" id="UP000178179"/>
    </source>
</evidence>
<keyword evidence="5 7" id="KW-1133">Transmembrane helix</keyword>
<dbReference type="EMBL" id="MHIS01000015">
    <property type="protein sequence ID" value="OGY56418.1"/>
    <property type="molecule type" value="Genomic_DNA"/>
</dbReference>
<sequence length="446" mass="50815">MQRGLFRKTILLLGDWAGLYLSLFLLVLIRYGNDWEAQWSNHFVPFSLLFPLWLVVIYGSYLYETRFFRPGVDTLRAMGAVVFISLFGSISMFYLFPPGLIQPRRNLVIFAAIFGLILSAWRFLAYKAVRTRVKTNVLFLGSNPEIKELVKFFKDNPELGYASMGTFASDQKGINQALKLLEGGDVNLLVMESSSKSTSRDRSTFSLLASGITAIDLEEFYERLLNKVSPEMLDESWFIRNLEGINLAAYRFSKRFIDIVAGALGIILLAFLFLPIAILIKLNSSGQVIFTQKRVGKNGKIFPMYKFRTMKVLSDDGSAETGEAKWTQSEDVRITSIGKLLRITRVDELPQFINILRGDLSLVGPRPERPELVKKLEAAIPHYNMRHLIKPGLTGWAQINYRYGSSIKDAHIKLQYDIYYAKRKSLVLDFAIMLKTIRIVVLRSGR</sequence>
<name>A0A1G1YVJ2_9BACT</name>
<keyword evidence="6 7" id="KW-0472">Membrane</keyword>
<feature type="transmembrane region" description="Helical" evidence="7">
    <location>
        <begin position="43"/>
        <end position="63"/>
    </location>
</feature>
<evidence type="ECO:0000256" key="4">
    <source>
        <dbReference type="ARBA" id="ARBA00022692"/>
    </source>
</evidence>
<feature type="transmembrane region" description="Helical" evidence="7">
    <location>
        <begin position="107"/>
        <end position="124"/>
    </location>
</feature>
<dbReference type="NCBIfam" id="TIGR03025">
    <property type="entry name" value="EPS_sugtrans"/>
    <property type="match status" value="1"/>
</dbReference>
<reference evidence="9 10" key="1">
    <citation type="journal article" date="2016" name="Nat. Commun.">
        <title>Thousands of microbial genomes shed light on interconnected biogeochemical processes in an aquifer system.</title>
        <authorList>
            <person name="Anantharaman K."/>
            <person name="Brown C.T."/>
            <person name="Hug L.A."/>
            <person name="Sharon I."/>
            <person name="Castelle C.J."/>
            <person name="Probst A.J."/>
            <person name="Thomas B.C."/>
            <person name="Singh A."/>
            <person name="Wilkins M.J."/>
            <person name="Karaoz U."/>
            <person name="Brodie E.L."/>
            <person name="Williams K.H."/>
            <person name="Hubbard S.S."/>
            <person name="Banfield J.F."/>
        </authorList>
    </citation>
    <scope>NUCLEOTIDE SEQUENCE [LARGE SCALE GENOMIC DNA]</scope>
</reference>
<dbReference type="GO" id="GO:0016020">
    <property type="term" value="C:membrane"/>
    <property type="evidence" value="ECO:0007669"/>
    <property type="project" value="UniProtKB-SubCell"/>
</dbReference>
<organism evidence="9 10">
    <name type="scientific">Candidatus Colwellbacteria bacterium GWA2_46_10</name>
    <dbReference type="NCBI Taxonomy" id="1797684"/>
    <lineage>
        <taxon>Bacteria</taxon>
        <taxon>Candidatus Colwelliibacteriota</taxon>
    </lineage>
</organism>
<dbReference type="GO" id="GO:0016780">
    <property type="term" value="F:phosphotransferase activity, for other substituted phosphate groups"/>
    <property type="evidence" value="ECO:0007669"/>
    <property type="project" value="TreeGrafter"/>
</dbReference>
<accession>A0A1G1YVJ2</accession>
<evidence type="ECO:0000259" key="8">
    <source>
        <dbReference type="Pfam" id="PF02397"/>
    </source>
</evidence>
<evidence type="ECO:0000313" key="9">
    <source>
        <dbReference type="EMBL" id="OGY56418.1"/>
    </source>
</evidence>
<dbReference type="PANTHER" id="PTHR30576">
    <property type="entry name" value="COLANIC BIOSYNTHESIS UDP-GLUCOSE LIPID CARRIER TRANSFERASE"/>
    <property type="match status" value="1"/>
</dbReference>
<dbReference type="Proteomes" id="UP000178179">
    <property type="component" value="Unassembled WGS sequence"/>
</dbReference>
<comment type="similarity">
    <text evidence="2">Belongs to the bacterial sugar transferase family.</text>
</comment>
<keyword evidence="4 7" id="KW-0812">Transmembrane</keyword>
<comment type="caution">
    <text evidence="9">The sequence shown here is derived from an EMBL/GenBank/DDBJ whole genome shotgun (WGS) entry which is preliminary data.</text>
</comment>
<evidence type="ECO:0000256" key="1">
    <source>
        <dbReference type="ARBA" id="ARBA00004141"/>
    </source>
</evidence>
<evidence type="ECO:0000256" key="6">
    <source>
        <dbReference type="ARBA" id="ARBA00023136"/>
    </source>
</evidence>
<gene>
    <name evidence="9" type="ORF">A2119_02150</name>
</gene>
<feature type="transmembrane region" description="Helical" evidence="7">
    <location>
        <begin position="12"/>
        <end position="31"/>
    </location>
</feature>
<evidence type="ECO:0000256" key="2">
    <source>
        <dbReference type="ARBA" id="ARBA00006464"/>
    </source>
</evidence>
<dbReference type="InterPro" id="IPR017475">
    <property type="entry name" value="EPS_sugar_tfrase"/>
</dbReference>
<proteinExistence type="inferred from homology"/>
<feature type="transmembrane region" description="Helical" evidence="7">
    <location>
        <begin position="75"/>
        <end position="95"/>
    </location>
</feature>
<feature type="transmembrane region" description="Helical" evidence="7">
    <location>
        <begin position="256"/>
        <end position="280"/>
    </location>
</feature>
<comment type="subcellular location">
    <subcellularLocation>
        <location evidence="1">Membrane</location>
        <topology evidence="1">Multi-pass membrane protein</topology>
    </subcellularLocation>
</comment>
<protein>
    <recommendedName>
        <fullName evidence="8">Bacterial sugar transferase domain-containing protein</fullName>
    </recommendedName>
</protein>
<dbReference type="PANTHER" id="PTHR30576:SF0">
    <property type="entry name" value="UNDECAPRENYL-PHOSPHATE N-ACETYLGALACTOSAMINYL 1-PHOSPHATE TRANSFERASE-RELATED"/>
    <property type="match status" value="1"/>
</dbReference>
<feature type="domain" description="Bacterial sugar transferase" evidence="8">
    <location>
        <begin position="254"/>
        <end position="441"/>
    </location>
</feature>
<dbReference type="AlphaFoldDB" id="A0A1G1YVJ2"/>
<evidence type="ECO:0000256" key="7">
    <source>
        <dbReference type="SAM" id="Phobius"/>
    </source>
</evidence>
<dbReference type="InterPro" id="IPR003362">
    <property type="entry name" value="Bact_transf"/>
</dbReference>
<dbReference type="Pfam" id="PF02397">
    <property type="entry name" value="Bac_transf"/>
    <property type="match status" value="1"/>
</dbReference>
<evidence type="ECO:0000256" key="5">
    <source>
        <dbReference type="ARBA" id="ARBA00022989"/>
    </source>
</evidence>